<sequence>MIRTRARVLPALLVSVVAAGCSQVTGDDEQHAGIGDVFELHGRAEGRPLTVQLPNLRYDFVVSRPQARARQTVGEYDEHWSADPAAGAEFLEIGYRPARTEGDAWALWRPSPRGDLPDPVFTVVADGDRIVLDNDLRFDWLVTIPADADDLALEVEFDGRTLRTDLGGADSGIDAFGGTPPRRTTVPCPEQPRTDLRGGVRFNGTDCSVTALSAVPWHVAVGWAAPGRAWLVAEVNVGINTYFTGGDGAGTDYEIGYGEPVYRLDGALPHVVLDEDGRELASRPGDMTVDDVRTVVFDVPADATSATLEVAMDYTGTPEDDEGQRVRFRLRRSLPLALR</sequence>
<dbReference type="EMBL" id="JACCBF010000001">
    <property type="protein sequence ID" value="NYD32186.1"/>
    <property type="molecule type" value="Genomic_DNA"/>
</dbReference>
<evidence type="ECO:0000313" key="3">
    <source>
        <dbReference type="Proteomes" id="UP000582231"/>
    </source>
</evidence>
<reference evidence="2 3" key="1">
    <citation type="submission" date="2020-07" db="EMBL/GenBank/DDBJ databases">
        <title>Sequencing the genomes of 1000 actinobacteria strains.</title>
        <authorList>
            <person name="Klenk H.-P."/>
        </authorList>
    </citation>
    <scope>NUCLEOTIDE SEQUENCE [LARGE SCALE GENOMIC DNA]</scope>
    <source>
        <strain evidence="2 3">DSM 19082</strain>
    </source>
</reference>
<feature type="chain" id="PRO_5032315799" evidence="1">
    <location>
        <begin position="27"/>
        <end position="339"/>
    </location>
</feature>
<keyword evidence="1" id="KW-0732">Signal</keyword>
<dbReference type="RefSeq" id="WP_179728398.1">
    <property type="nucleotide sequence ID" value="NZ_BAABEF010000001.1"/>
</dbReference>
<comment type="caution">
    <text evidence="2">The sequence shown here is derived from an EMBL/GenBank/DDBJ whole genome shotgun (WGS) entry which is preliminary data.</text>
</comment>
<evidence type="ECO:0000256" key="1">
    <source>
        <dbReference type="SAM" id="SignalP"/>
    </source>
</evidence>
<protein>
    <submittedName>
        <fullName evidence="2">Uncharacterized protein</fullName>
    </submittedName>
</protein>
<proteinExistence type="predicted"/>
<dbReference type="PROSITE" id="PS51257">
    <property type="entry name" value="PROKAR_LIPOPROTEIN"/>
    <property type="match status" value="1"/>
</dbReference>
<dbReference type="Proteomes" id="UP000582231">
    <property type="component" value="Unassembled WGS sequence"/>
</dbReference>
<feature type="signal peptide" evidence="1">
    <location>
        <begin position="1"/>
        <end position="26"/>
    </location>
</feature>
<dbReference type="AlphaFoldDB" id="A0A852RSJ7"/>
<name>A0A852RSJ7_9ACTN</name>
<accession>A0A852RSJ7</accession>
<organism evidence="2 3">
    <name type="scientific">Nocardioides kongjuensis</name>
    <dbReference type="NCBI Taxonomy" id="349522"/>
    <lineage>
        <taxon>Bacteria</taxon>
        <taxon>Bacillati</taxon>
        <taxon>Actinomycetota</taxon>
        <taxon>Actinomycetes</taxon>
        <taxon>Propionibacteriales</taxon>
        <taxon>Nocardioidaceae</taxon>
        <taxon>Nocardioides</taxon>
    </lineage>
</organism>
<evidence type="ECO:0000313" key="2">
    <source>
        <dbReference type="EMBL" id="NYD32186.1"/>
    </source>
</evidence>
<gene>
    <name evidence="2" type="ORF">BJ958_003732</name>
</gene>
<keyword evidence="3" id="KW-1185">Reference proteome</keyword>